<dbReference type="PANTHER" id="PTHR10954:SF18">
    <property type="entry name" value="RIBONUCLEASE HII"/>
    <property type="match status" value="1"/>
</dbReference>
<comment type="cofactor">
    <cofactor evidence="14 15">
        <name>Mn(2+)</name>
        <dbReference type="ChEBI" id="CHEBI:29035"/>
    </cofactor>
    <cofactor evidence="14 15">
        <name>Mg(2+)</name>
        <dbReference type="ChEBI" id="CHEBI:18420"/>
    </cofactor>
    <text evidence="14 15">Manganese or magnesium. Binds 1 divalent metal ion per monomer in the absence of substrate. May bind a second metal ion after substrate binding.</text>
</comment>
<evidence type="ECO:0000256" key="2">
    <source>
        <dbReference type="ARBA" id="ARBA00001946"/>
    </source>
</evidence>
<dbReference type="GO" id="GO:0003723">
    <property type="term" value="F:RNA binding"/>
    <property type="evidence" value="ECO:0007669"/>
    <property type="project" value="UniProtKB-UniRule"/>
</dbReference>
<evidence type="ECO:0000259" key="17">
    <source>
        <dbReference type="PROSITE" id="PS51975"/>
    </source>
</evidence>
<dbReference type="NCBIfam" id="NF000595">
    <property type="entry name" value="PRK00015.1-3"/>
    <property type="match status" value="1"/>
</dbReference>
<dbReference type="RefSeq" id="WP_121877338.1">
    <property type="nucleotide sequence ID" value="NZ_REFJ01000005.1"/>
</dbReference>
<dbReference type="Proteomes" id="UP000267187">
    <property type="component" value="Unassembled WGS sequence"/>
</dbReference>
<comment type="caution">
    <text evidence="18">The sequence shown here is derived from an EMBL/GenBank/DDBJ whole genome shotgun (WGS) entry which is preliminary data.</text>
</comment>
<dbReference type="EMBL" id="REFJ01000005">
    <property type="protein sequence ID" value="RMA78686.1"/>
    <property type="molecule type" value="Genomic_DNA"/>
</dbReference>
<evidence type="ECO:0000313" key="19">
    <source>
        <dbReference type="Proteomes" id="UP000267187"/>
    </source>
</evidence>
<comment type="subcellular location">
    <subcellularLocation>
        <location evidence="4 14">Cytoplasm</location>
    </subcellularLocation>
</comment>
<comment type="cofactor">
    <cofactor evidence="2">
        <name>Mg(2+)</name>
        <dbReference type="ChEBI" id="CHEBI:18420"/>
    </cofactor>
</comment>
<evidence type="ECO:0000256" key="4">
    <source>
        <dbReference type="ARBA" id="ARBA00004496"/>
    </source>
</evidence>
<dbReference type="FunFam" id="3.30.420.10:FF:000006">
    <property type="entry name" value="Ribonuclease HII"/>
    <property type="match status" value="1"/>
</dbReference>
<keyword evidence="13 14" id="KW-0464">Manganese</keyword>
<dbReference type="Pfam" id="PF01351">
    <property type="entry name" value="RNase_HII"/>
    <property type="match status" value="1"/>
</dbReference>
<evidence type="ECO:0000256" key="13">
    <source>
        <dbReference type="ARBA" id="ARBA00023211"/>
    </source>
</evidence>
<evidence type="ECO:0000256" key="7">
    <source>
        <dbReference type="ARBA" id="ARBA00019179"/>
    </source>
</evidence>
<feature type="binding site" evidence="14 15">
    <location>
        <position position="20"/>
    </location>
    <ligand>
        <name>a divalent metal cation</name>
        <dbReference type="ChEBI" id="CHEBI:60240"/>
    </ligand>
</feature>
<organism evidence="18 19">
    <name type="scientific">Umboniibacter marinipuniceus</name>
    <dbReference type="NCBI Taxonomy" id="569599"/>
    <lineage>
        <taxon>Bacteria</taxon>
        <taxon>Pseudomonadati</taxon>
        <taxon>Pseudomonadota</taxon>
        <taxon>Gammaproteobacteria</taxon>
        <taxon>Cellvibrionales</taxon>
        <taxon>Cellvibrionaceae</taxon>
        <taxon>Umboniibacter</taxon>
    </lineage>
</organism>
<evidence type="ECO:0000256" key="6">
    <source>
        <dbReference type="ARBA" id="ARBA00012180"/>
    </source>
</evidence>
<dbReference type="GO" id="GO:0004523">
    <property type="term" value="F:RNA-DNA hybrid ribonuclease activity"/>
    <property type="evidence" value="ECO:0007669"/>
    <property type="project" value="UniProtKB-UniRule"/>
</dbReference>
<dbReference type="PROSITE" id="PS51975">
    <property type="entry name" value="RNASE_H_2"/>
    <property type="match status" value="1"/>
</dbReference>
<feature type="domain" description="RNase H type-2" evidence="17">
    <location>
        <begin position="14"/>
        <end position="203"/>
    </location>
</feature>
<dbReference type="GO" id="GO:0005737">
    <property type="term" value="C:cytoplasm"/>
    <property type="evidence" value="ECO:0007669"/>
    <property type="project" value="UniProtKB-SubCell"/>
</dbReference>
<dbReference type="CDD" id="cd07182">
    <property type="entry name" value="RNase_HII_bacteria_HII_like"/>
    <property type="match status" value="1"/>
</dbReference>
<evidence type="ECO:0000256" key="12">
    <source>
        <dbReference type="ARBA" id="ARBA00022801"/>
    </source>
</evidence>
<evidence type="ECO:0000256" key="1">
    <source>
        <dbReference type="ARBA" id="ARBA00000077"/>
    </source>
</evidence>
<keyword evidence="8 14" id="KW-0963">Cytoplasm</keyword>
<evidence type="ECO:0000256" key="10">
    <source>
        <dbReference type="ARBA" id="ARBA00022723"/>
    </source>
</evidence>
<dbReference type="PANTHER" id="PTHR10954">
    <property type="entry name" value="RIBONUCLEASE H2 SUBUNIT A"/>
    <property type="match status" value="1"/>
</dbReference>
<comment type="similarity">
    <text evidence="5 14 16">Belongs to the RNase HII family.</text>
</comment>
<dbReference type="GO" id="GO:0030145">
    <property type="term" value="F:manganese ion binding"/>
    <property type="evidence" value="ECO:0007669"/>
    <property type="project" value="UniProtKB-UniRule"/>
</dbReference>
<evidence type="ECO:0000256" key="3">
    <source>
        <dbReference type="ARBA" id="ARBA00004065"/>
    </source>
</evidence>
<comment type="catalytic activity">
    <reaction evidence="1 14 15 16">
        <text>Endonucleolytic cleavage to 5'-phosphomonoester.</text>
        <dbReference type="EC" id="3.1.26.4"/>
    </reaction>
</comment>
<dbReference type="AlphaFoldDB" id="A0A3M0A223"/>
<evidence type="ECO:0000313" key="18">
    <source>
        <dbReference type="EMBL" id="RMA78686.1"/>
    </source>
</evidence>
<proteinExistence type="inferred from homology"/>
<dbReference type="NCBIfam" id="NF000594">
    <property type="entry name" value="PRK00015.1-1"/>
    <property type="match status" value="1"/>
</dbReference>
<dbReference type="Gene3D" id="3.30.420.10">
    <property type="entry name" value="Ribonuclease H-like superfamily/Ribonuclease H"/>
    <property type="match status" value="1"/>
</dbReference>
<keyword evidence="11 14" id="KW-0255">Endonuclease</keyword>
<dbReference type="GO" id="GO:0043137">
    <property type="term" value="P:DNA replication, removal of RNA primer"/>
    <property type="evidence" value="ECO:0007669"/>
    <property type="project" value="TreeGrafter"/>
</dbReference>
<evidence type="ECO:0000256" key="14">
    <source>
        <dbReference type="HAMAP-Rule" id="MF_00052"/>
    </source>
</evidence>
<comment type="function">
    <text evidence="3 14 16">Endonuclease that specifically degrades the RNA of RNA-DNA hybrids.</text>
</comment>
<protein>
    <recommendedName>
        <fullName evidence="7 14">Ribonuclease HII</fullName>
        <shortName evidence="14">RNase HII</shortName>
        <ecNumber evidence="6 14">3.1.26.4</ecNumber>
    </recommendedName>
</protein>
<keyword evidence="9 14" id="KW-0540">Nuclease</keyword>
<dbReference type="GO" id="GO:0032299">
    <property type="term" value="C:ribonuclease H2 complex"/>
    <property type="evidence" value="ECO:0007669"/>
    <property type="project" value="TreeGrafter"/>
</dbReference>
<keyword evidence="19" id="KW-1185">Reference proteome</keyword>
<dbReference type="InterPro" id="IPR001352">
    <property type="entry name" value="RNase_HII/HIII"/>
</dbReference>
<dbReference type="GO" id="GO:0006298">
    <property type="term" value="P:mismatch repair"/>
    <property type="evidence" value="ECO:0007669"/>
    <property type="project" value="TreeGrafter"/>
</dbReference>
<dbReference type="EC" id="3.1.26.4" evidence="6 14"/>
<dbReference type="InterPro" id="IPR024567">
    <property type="entry name" value="RNase_HII/HIII_dom"/>
</dbReference>
<feature type="binding site" evidence="14 15">
    <location>
        <position position="21"/>
    </location>
    <ligand>
        <name>a divalent metal cation</name>
        <dbReference type="ChEBI" id="CHEBI:60240"/>
    </ligand>
</feature>
<reference evidence="18 19" key="1">
    <citation type="submission" date="2018-10" db="EMBL/GenBank/DDBJ databases">
        <title>Genomic Encyclopedia of Type Strains, Phase IV (KMG-IV): sequencing the most valuable type-strain genomes for metagenomic binning, comparative biology and taxonomic classification.</title>
        <authorList>
            <person name="Goeker M."/>
        </authorList>
    </citation>
    <scope>NUCLEOTIDE SEQUENCE [LARGE SCALE GENOMIC DNA]</scope>
    <source>
        <strain evidence="18 19">DSM 25080</strain>
    </source>
</reference>
<evidence type="ECO:0000256" key="15">
    <source>
        <dbReference type="PROSITE-ProRule" id="PRU01319"/>
    </source>
</evidence>
<keyword evidence="12 14" id="KW-0378">Hydrolase</keyword>
<accession>A0A3M0A223</accession>
<gene>
    <name evidence="14" type="primary">rnhB</name>
    <name evidence="18" type="ORF">DFR27_2017</name>
</gene>
<dbReference type="NCBIfam" id="NF000596">
    <property type="entry name" value="PRK00015.1-4"/>
    <property type="match status" value="1"/>
</dbReference>
<name>A0A3M0A223_9GAMM</name>
<dbReference type="InterPro" id="IPR036397">
    <property type="entry name" value="RNaseH_sf"/>
</dbReference>
<dbReference type="InterPro" id="IPR012337">
    <property type="entry name" value="RNaseH-like_sf"/>
</dbReference>
<evidence type="ECO:0000256" key="5">
    <source>
        <dbReference type="ARBA" id="ARBA00007383"/>
    </source>
</evidence>
<sequence>MQSLDLFAPASNRELVAGVDEVGRGPLVGDVVTAAVILDPEQPIAGLADSKKLSEAKREALYDEIVAKSLCFAVGRCSVEEIDSLNILHATMLAMHRAVEALSIQPSFVKVDGNRVPKWPYPSEAIIKGDTKVAEISAASILAKVTRDREVAEYDKRYPGYDFAKHKGYPTAAHLEALERLGATPLHRTSFAPVKRALEAANKNK</sequence>
<dbReference type="InterPro" id="IPR022898">
    <property type="entry name" value="RNase_HII"/>
</dbReference>
<dbReference type="OrthoDB" id="9803420at2"/>
<evidence type="ECO:0000256" key="16">
    <source>
        <dbReference type="RuleBase" id="RU003515"/>
    </source>
</evidence>
<evidence type="ECO:0000256" key="11">
    <source>
        <dbReference type="ARBA" id="ARBA00022759"/>
    </source>
</evidence>
<keyword evidence="10 14" id="KW-0479">Metal-binding</keyword>
<evidence type="ECO:0000256" key="9">
    <source>
        <dbReference type="ARBA" id="ARBA00022722"/>
    </source>
</evidence>
<dbReference type="SUPFAM" id="SSF53098">
    <property type="entry name" value="Ribonuclease H-like"/>
    <property type="match status" value="1"/>
</dbReference>
<evidence type="ECO:0000256" key="8">
    <source>
        <dbReference type="ARBA" id="ARBA00022490"/>
    </source>
</evidence>
<dbReference type="HAMAP" id="MF_00052_B">
    <property type="entry name" value="RNase_HII_B"/>
    <property type="match status" value="1"/>
</dbReference>
<feature type="binding site" evidence="14 15">
    <location>
        <position position="112"/>
    </location>
    <ligand>
        <name>a divalent metal cation</name>
        <dbReference type="ChEBI" id="CHEBI:60240"/>
    </ligand>
</feature>